<organism evidence="3 4">
    <name type="scientific">Diceros bicornis minor</name>
    <name type="common">South-central black rhinoceros</name>
    <dbReference type="NCBI Taxonomy" id="77932"/>
    <lineage>
        <taxon>Eukaryota</taxon>
        <taxon>Metazoa</taxon>
        <taxon>Chordata</taxon>
        <taxon>Craniata</taxon>
        <taxon>Vertebrata</taxon>
        <taxon>Euteleostomi</taxon>
        <taxon>Mammalia</taxon>
        <taxon>Eutheria</taxon>
        <taxon>Laurasiatheria</taxon>
        <taxon>Perissodactyla</taxon>
        <taxon>Rhinocerotidae</taxon>
        <taxon>Diceros</taxon>
    </lineage>
</organism>
<keyword evidence="4" id="KW-1185">Reference proteome</keyword>
<proteinExistence type="inferred from homology"/>
<sequence>MSYSCCSGNFFSRSLGGYLYYPGSSCGSFYPSNLVYRTDLCSPSPCQRSCYRPRTSIRCISCWPTYAVSLGSGSSSCCSLSYGSRSCYSLGCGSRGFRPLRYGCRSVQYRRDHSHSQTPLSNSAELRTPDNVSYNCSSGNFSRLLGGYLRYPGPTFDSFSPNNIVYSPNTCQLGSSLYDGCQNFCEPTSCQTSCVVARSHQTSCFPPKNFIFYSPCHRNYTRSLGFGNIGLRTFGYRGTGFLSLGCGSSFCRPTYFPPGSCQSTYYQPAFGSRFFGSTY</sequence>
<dbReference type="Pfam" id="PF05287">
    <property type="entry name" value="PMG"/>
    <property type="match status" value="2"/>
</dbReference>
<evidence type="ECO:0000256" key="1">
    <source>
        <dbReference type="ARBA" id="ARBA00022744"/>
    </source>
</evidence>
<comment type="similarity">
    <text evidence="2">Belongs to the PMG family.</text>
</comment>
<protein>
    <recommendedName>
        <fullName evidence="2">Keratin-associated protein</fullName>
    </recommendedName>
</protein>
<evidence type="ECO:0000313" key="3">
    <source>
        <dbReference type="EMBL" id="KAF5927560.1"/>
    </source>
</evidence>
<comment type="caution">
    <text evidence="3">The sequence shown here is derived from an EMBL/GenBank/DDBJ whole genome shotgun (WGS) entry which is preliminary data.</text>
</comment>
<comment type="subunit">
    <text evidence="2">Interacts with hair keratins.</text>
</comment>
<dbReference type="Proteomes" id="UP000551758">
    <property type="component" value="Unassembled WGS sequence"/>
</dbReference>
<dbReference type="EMBL" id="JACDTQ010000575">
    <property type="protein sequence ID" value="KAF5927560.1"/>
    <property type="molecule type" value="Genomic_DNA"/>
</dbReference>
<evidence type="ECO:0000256" key="2">
    <source>
        <dbReference type="RuleBase" id="RU369044"/>
    </source>
</evidence>
<dbReference type="AlphaFoldDB" id="A0A7J7FHP8"/>
<dbReference type="GO" id="GO:0005829">
    <property type="term" value="C:cytosol"/>
    <property type="evidence" value="ECO:0007669"/>
    <property type="project" value="UniProtKB-ARBA"/>
</dbReference>
<keyword evidence="1 2" id="KW-0416">Keratin</keyword>
<name>A0A7J7FHP8_DICBM</name>
<comment type="function">
    <text evidence="2">In the hair cortex, hair keratin intermediate filaments are embedded in an interfilamentous matrix, consisting of hair keratin-associated proteins (KRTAP), which are essential for the formation of a rigid and resistant hair shaft through their extensive disulfide bond cross-linking with abundant cysteine residues of hair keratins. The matrix proteins include the high-sulfur and high-glycine-tyrosine keratins.</text>
</comment>
<dbReference type="GO" id="GO:0045095">
    <property type="term" value="C:keratin filament"/>
    <property type="evidence" value="ECO:0007669"/>
    <property type="project" value="UniProtKB-UniRule"/>
</dbReference>
<evidence type="ECO:0000313" key="4">
    <source>
        <dbReference type="Proteomes" id="UP000551758"/>
    </source>
</evidence>
<dbReference type="InterPro" id="IPR007951">
    <property type="entry name" value="KRTAP_PMG"/>
</dbReference>
<accession>A0A7J7FHP8</accession>
<gene>
    <name evidence="3" type="ORF">HPG69_016199</name>
</gene>
<reference evidence="3 4" key="1">
    <citation type="journal article" date="2020" name="Mol. Biol. Evol.">
        <title>Interspecific Gene Flow and the Evolution of Specialization in Black and White Rhinoceros.</title>
        <authorList>
            <person name="Moodley Y."/>
            <person name="Westbury M.V."/>
            <person name="Russo I.M."/>
            <person name="Gopalakrishnan S."/>
            <person name="Rakotoarivelo A."/>
            <person name="Olsen R.A."/>
            <person name="Prost S."/>
            <person name="Tunstall T."/>
            <person name="Ryder O.A."/>
            <person name="Dalen L."/>
            <person name="Bruford M.W."/>
        </authorList>
    </citation>
    <scope>NUCLEOTIDE SEQUENCE [LARGE SCALE GENOMIC DNA]</scope>
    <source>
        <strain evidence="3">SBR-YM</strain>
        <tissue evidence="3">Skin</tissue>
    </source>
</reference>